<dbReference type="CDD" id="cd07711">
    <property type="entry name" value="MBLAC1-like_MBL-fold"/>
    <property type="match status" value="1"/>
</dbReference>
<evidence type="ECO:0000256" key="3">
    <source>
        <dbReference type="ARBA" id="ARBA00014856"/>
    </source>
</evidence>
<dbReference type="PANTHER" id="PTHR23200:SF48">
    <property type="entry name" value="METALLO-BETA-LACTAMASE DOMAIN-CONTAINING PROTEIN 1"/>
    <property type="match status" value="1"/>
</dbReference>
<evidence type="ECO:0000259" key="7">
    <source>
        <dbReference type="SMART" id="SM00849"/>
    </source>
</evidence>
<gene>
    <name evidence="8" type="ORF">GCM10023196_084190</name>
</gene>
<evidence type="ECO:0000313" key="9">
    <source>
        <dbReference type="Proteomes" id="UP001501442"/>
    </source>
</evidence>
<sequence>MSDRPRESSATYALLHTGYVGGTVASTVGFVRDGDRLMVTDPGMVRDRGLILDPLRALGVEPGDVTDVVFSHHHPDHTLNAALFPAARFHDHWAIYQGDVWEDRDAEGHELSPSVRLIRTPGHTPEDITTLVGTAEGVVAFTHLWNTPTSAGDKYATDLDALHAGRARVLALADVVVPGHGPAFHPTAATPR</sequence>
<evidence type="ECO:0000256" key="6">
    <source>
        <dbReference type="ARBA" id="ARBA00045869"/>
    </source>
</evidence>
<evidence type="ECO:0000256" key="5">
    <source>
        <dbReference type="ARBA" id="ARBA00044690"/>
    </source>
</evidence>
<dbReference type="PANTHER" id="PTHR23200">
    <property type="entry name" value="METALLO-BETA-LACTAMASE DOMAIN-CONTAINING PROTEIN 1"/>
    <property type="match status" value="1"/>
</dbReference>
<dbReference type="InterPro" id="IPR001279">
    <property type="entry name" value="Metallo-B-lactamas"/>
</dbReference>
<evidence type="ECO:0000256" key="1">
    <source>
        <dbReference type="ARBA" id="ARBA00004514"/>
    </source>
</evidence>
<keyword evidence="9" id="KW-1185">Reference proteome</keyword>
<evidence type="ECO:0000256" key="2">
    <source>
        <dbReference type="ARBA" id="ARBA00011738"/>
    </source>
</evidence>
<accession>A0ABP8UR09</accession>
<dbReference type="Gene3D" id="3.60.15.10">
    <property type="entry name" value="Ribonuclease Z/Hydroxyacylglutathione hydrolase-like"/>
    <property type="match status" value="1"/>
</dbReference>
<comment type="subunit">
    <text evidence="2">Homodimer.</text>
</comment>
<dbReference type="InterPro" id="IPR036866">
    <property type="entry name" value="RibonucZ/Hydroxyglut_hydro"/>
</dbReference>
<dbReference type="InterPro" id="IPR039344">
    <property type="entry name" value="MBLAC1"/>
</dbReference>
<feature type="domain" description="Metallo-beta-lactamase" evidence="7">
    <location>
        <begin position="25"/>
        <end position="180"/>
    </location>
</feature>
<evidence type="ECO:0000256" key="4">
    <source>
        <dbReference type="ARBA" id="ARBA00032988"/>
    </source>
</evidence>
<name>A0ABP8UR09_9ACTN</name>
<comment type="subcellular location">
    <subcellularLocation>
        <location evidence="1">Cytoplasm</location>
        <location evidence="1">Cytosol</location>
    </subcellularLocation>
</comment>
<evidence type="ECO:0000313" key="8">
    <source>
        <dbReference type="EMBL" id="GAA4636049.1"/>
    </source>
</evidence>
<reference evidence="9" key="1">
    <citation type="journal article" date="2019" name="Int. J. Syst. Evol. Microbiol.">
        <title>The Global Catalogue of Microorganisms (GCM) 10K type strain sequencing project: providing services to taxonomists for standard genome sequencing and annotation.</title>
        <authorList>
            <consortium name="The Broad Institute Genomics Platform"/>
            <consortium name="The Broad Institute Genome Sequencing Center for Infectious Disease"/>
            <person name="Wu L."/>
            <person name="Ma J."/>
        </authorList>
    </citation>
    <scope>NUCLEOTIDE SEQUENCE [LARGE SCALE GENOMIC DNA]</scope>
    <source>
        <strain evidence="9">JCM 17939</strain>
    </source>
</reference>
<dbReference type="RefSeq" id="WP_345439026.1">
    <property type="nucleotide sequence ID" value="NZ_BAABHK010000016.1"/>
</dbReference>
<organism evidence="8 9">
    <name type="scientific">Actinoallomurus vinaceus</name>
    <dbReference type="NCBI Taxonomy" id="1080074"/>
    <lineage>
        <taxon>Bacteria</taxon>
        <taxon>Bacillati</taxon>
        <taxon>Actinomycetota</taxon>
        <taxon>Actinomycetes</taxon>
        <taxon>Streptosporangiales</taxon>
        <taxon>Thermomonosporaceae</taxon>
        <taxon>Actinoallomurus</taxon>
    </lineage>
</organism>
<dbReference type="SMART" id="SM00849">
    <property type="entry name" value="Lactamase_B"/>
    <property type="match status" value="1"/>
</dbReference>
<dbReference type="SUPFAM" id="SSF56281">
    <property type="entry name" value="Metallo-hydrolase/oxidoreductase"/>
    <property type="match status" value="1"/>
</dbReference>
<comment type="caution">
    <text evidence="8">The sequence shown here is derived from an EMBL/GenBank/DDBJ whole genome shotgun (WGS) entry which is preliminary data.</text>
</comment>
<dbReference type="EMBL" id="BAABHK010000016">
    <property type="protein sequence ID" value="GAA4636049.1"/>
    <property type="molecule type" value="Genomic_DNA"/>
</dbReference>
<protein>
    <recommendedName>
        <fullName evidence="3">Metallo-beta-lactamase domain-containing protein 1</fullName>
    </recommendedName>
    <alternativeName>
        <fullName evidence="4">Endoribonuclease MBLAC1</fullName>
    </alternativeName>
</protein>
<proteinExistence type="predicted"/>
<comment type="catalytic activity">
    <reaction evidence="5">
        <text>a ribonucleotidyl-ribonucleotide-RNA + H2O = a 3'-end ribonucleotide-RNA + a 5'-end 5'-phospho-ribonucleoside-RNA + H(+)</text>
        <dbReference type="Rhea" id="RHEA:68096"/>
        <dbReference type="Rhea" id="RHEA-COMP:15179"/>
        <dbReference type="Rhea" id="RHEA-COMP:17355"/>
        <dbReference type="Rhea" id="RHEA-COMP:17428"/>
        <dbReference type="ChEBI" id="CHEBI:15377"/>
        <dbReference type="ChEBI" id="CHEBI:15378"/>
        <dbReference type="ChEBI" id="CHEBI:74896"/>
        <dbReference type="ChEBI" id="CHEBI:138282"/>
        <dbReference type="ChEBI" id="CHEBI:173118"/>
    </reaction>
    <physiologicalReaction direction="left-to-right" evidence="5">
        <dbReference type="Rhea" id="RHEA:68097"/>
    </physiologicalReaction>
</comment>
<dbReference type="Pfam" id="PF00753">
    <property type="entry name" value="Lactamase_B"/>
    <property type="match status" value="1"/>
</dbReference>
<dbReference type="Proteomes" id="UP001501442">
    <property type="component" value="Unassembled WGS sequence"/>
</dbReference>
<comment type="function">
    <text evidence="6">Endoribonuclease that catalyzes the hydrolysis of histone-coding pre-mRNA 3'-end. Involved in histone pre-mRNA processing during the S-phase of the cell cycle, which is required for entering/progressing through S-phase. Cleaves histone pre-mRNA at a major and a minor cleavage site after the 5'-ACCCA-3' and the 5'-ACCCACA-3' sequence, respectively, and located downstream of the stem-loop. May require the presence of the HDE element located at the histone pre-RNA 3'-end to avoid non-specific cleavage.</text>
</comment>